<accession>A0A3M9XL32</accession>
<dbReference type="Proteomes" id="UP000268623">
    <property type="component" value="Unassembled WGS sequence"/>
</dbReference>
<evidence type="ECO:0000313" key="2">
    <source>
        <dbReference type="Proteomes" id="UP000268623"/>
    </source>
</evidence>
<dbReference type="EMBL" id="QWDD01000001">
    <property type="protein sequence ID" value="RNJ48382.1"/>
    <property type="molecule type" value="Genomic_DNA"/>
</dbReference>
<protein>
    <submittedName>
        <fullName evidence="1">Uncharacterized protein</fullName>
    </submittedName>
</protein>
<evidence type="ECO:0000313" key="1">
    <source>
        <dbReference type="EMBL" id="RNJ48382.1"/>
    </source>
</evidence>
<reference evidence="1 2" key="1">
    <citation type="submission" date="2018-08" db="EMBL/GenBank/DDBJ databases">
        <title>Genome sequence of Methylocystis hirsuta CSC1, a methanotroph able to accumulate PHAs.</title>
        <authorList>
            <person name="Bordel S."/>
            <person name="Rodriguez E."/>
            <person name="Gancedo J."/>
            <person name="Munoz R."/>
        </authorList>
    </citation>
    <scope>NUCLEOTIDE SEQUENCE [LARGE SCALE GENOMIC DNA]</scope>
    <source>
        <strain evidence="1 2">CSC1</strain>
    </source>
</reference>
<name>A0A3M9XL32_9HYPH</name>
<keyword evidence="2" id="KW-1185">Reference proteome</keyword>
<dbReference type="RefSeq" id="WP_123174385.1">
    <property type="nucleotide sequence ID" value="NZ_QWDD01000001.1"/>
</dbReference>
<comment type="caution">
    <text evidence="1">The sequence shown here is derived from an EMBL/GenBank/DDBJ whole genome shotgun (WGS) entry which is preliminary data.</text>
</comment>
<dbReference type="OrthoDB" id="8452440at2"/>
<sequence length="114" mass="12871">MFGWPKKKTAKQAAPEPFADGASRVISVYGSILNSYPHHIIDVSWLPAPKESMIQIFKLLIVGGQEFENETYRDRTESYWSMLSRFQPGVGSTPIDVEISKDNPTVAVWRERAA</sequence>
<organism evidence="1 2">
    <name type="scientific">Methylocystis hirsuta</name>
    <dbReference type="NCBI Taxonomy" id="369798"/>
    <lineage>
        <taxon>Bacteria</taxon>
        <taxon>Pseudomonadati</taxon>
        <taxon>Pseudomonadota</taxon>
        <taxon>Alphaproteobacteria</taxon>
        <taxon>Hyphomicrobiales</taxon>
        <taxon>Methylocystaceae</taxon>
        <taxon>Methylocystis</taxon>
    </lineage>
</organism>
<proteinExistence type="predicted"/>
<dbReference type="AlphaFoldDB" id="A0A3M9XL32"/>
<gene>
    <name evidence="1" type="ORF">D1O30_00820</name>
</gene>